<evidence type="ECO:0000313" key="3">
    <source>
        <dbReference type="EMBL" id="SDJ57934.1"/>
    </source>
</evidence>
<sequence length="197" mass="21242">MLRLIAALTLALGLAACANGQRDLENPATALGDFQLGFVEVVAPNLVKGPLSRDASAEEWTTAMEAALAERFTRQSGGKYYHLGVSVEGFVLAQPGVPVVLSPKSALIFRVTVWDDAAQAKLNTEPEQITVMESFSAETVAGSGLTQSRDEQMRNLTTNGALQVERWLRRQMRDEGWFGGLPEPAAAKDKVAKTVPE</sequence>
<evidence type="ECO:0000256" key="1">
    <source>
        <dbReference type="SAM" id="MobiDB-lite"/>
    </source>
</evidence>
<feature type="chain" id="PRO_5011695765" description="DUF4136 domain-containing protein" evidence="2">
    <location>
        <begin position="19"/>
        <end position="197"/>
    </location>
</feature>
<dbReference type="AlphaFoldDB" id="A0A1G8UWB8"/>
<dbReference type="Proteomes" id="UP000199093">
    <property type="component" value="Unassembled WGS sequence"/>
</dbReference>
<dbReference type="RefSeq" id="WP_089852521.1">
    <property type="nucleotide sequence ID" value="NZ_FNEJ01000053.1"/>
</dbReference>
<evidence type="ECO:0000256" key="2">
    <source>
        <dbReference type="SAM" id="SignalP"/>
    </source>
</evidence>
<name>A0A1G8UWB8_9RHOB</name>
<feature type="region of interest" description="Disordered" evidence="1">
    <location>
        <begin position="178"/>
        <end position="197"/>
    </location>
</feature>
<gene>
    <name evidence="3" type="ORF">SAMN04487993_10538</name>
</gene>
<dbReference type="OrthoDB" id="7834608at2"/>
<keyword evidence="4" id="KW-1185">Reference proteome</keyword>
<evidence type="ECO:0000313" key="4">
    <source>
        <dbReference type="Proteomes" id="UP000199093"/>
    </source>
</evidence>
<feature type="signal peptide" evidence="2">
    <location>
        <begin position="1"/>
        <end position="18"/>
    </location>
</feature>
<dbReference type="EMBL" id="FNEJ01000053">
    <property type="protein sequence ID" value="SDJ57934.1"/>
    <property type="molecule type" value="Genomic_DNA"/>
</dbReference>
<protein>
    <recommendedName>
        <fullName evidence="5">DUF4136 domain-containing protein</fullName>
    </recommendedName>
</protein>
<keyword evidence="2" id="KW-0732">Signal</keyword>
<feature type="compositionally biased region" description="Basic and acidic residues" evidence="1">
    <location>
        <begin position="186"/>
        <end position="197"/>
    </location>
</feature>
<dbReference type="PROSITE" id="PS51257">
    <property type="entry name" value="PROKAR_LIPOPROTEIN"/>
    <property type="match status" value="1"/>
</dbReference>
<evidence type="ECO:0008006" key="5">
    <source>
        <dbReference type="Google" id="ProtNLM"/>
    </source>
</evidence>
<accession>A0A1G8UWB8</accession>
<reference evidence="3 4" key="1">
    <citation type="submission" date="2016-10" db="EMBL/GenBank/DDBJ databases">
        <authorList>
            <person name="de Groot N.N."/>
        </authorList>
    </citation>
    <scope>NUCLEOTIDE SEQUENCE [LARGE SCALE GENOMIC DNA]</scope>
    <source>
        <strain evidence="3 4">DSM 26424</strain>
    </source>
</reference>
<dbReference type="STRING" id="555512.SAMN04487993_10538"/>
<proteinExistence type="predicted"/>
<organism evidence="3 4">
    <name type="scientific">Salipiger marinus</name>
    <dbReference type="NCBI Taxonomy" id="555512"/>
    <lineage>
        <taxon>Bacteria</taxon>
        <taxon>Pseudomonadati</taxon>
        <taxon>Pseudomonadota</taxon>
        <taxon>Alphaproteobacteria</taxon>
        <taxon>Rhodobacterales</taxon>
        <taxon>Roseobacteraceae</taxon>
        <taxon>Salipiger</taxon>
    </lineage>
</organism>